<dbReference type="InterPro" id="IPR037053">
    <property type="entry name" value="Phage_tail_collar_dom_sf"/>
</dbReference>
<accession>A0ABU1TRL2</accession>
<evidence type="ECO:0000259" key="1">
    <source>
        <dbReference type="Pfam" id="PF07484"/>
    </source>
</evidence>
<reference evidence="2 3" key="1">
    <citation type="submission" date="2023-07" db="EMBL/GenBank/DDBJ databases">
        <title>Sorghum-associated microbial communities from plants grown in Nebraska, USA.</title>
        <authorList>
            <person name="Schachtman D."/>
        </authorList>
    </citation>
    <scope>NUCLEOTIDE SEQUENCE [LARGE SCALE GENOMIC DNA]</scope>
    <source>
        <strain evidence="2 3">3773</strain>
    </source>
</reference>
<dbReference type="EMBL" id="JAVDVI010000011">
    <property type="protein sequence ID" value="MDR6968509.1"/>
    <property type="molecule type" value="Genomic_DNA"/>
</dbReference>
<dbReference type="RefSeq" id="WP_310027109.1">
    <property type="nucleotide sequence ID" value="NZ_JAVDVI010000011.1"/>
</dbReference>
<gene>
    <name evidence="2" type="ORF">J2X31_002532</name>
</gene>
<dbReference type="InterPro" id="IPR011083">
    <property type="entry name" value="Phage_tail_collar_dom"/>
</dbReference>
<keyword evidence="3" id="KW-1185">Reference proteome</keyword>
<proteinExistence type="predicted"/>
<dbReference type="Gene3D" id="3.90.1340.10">
    <property type="entry name" value="Phage tail collar domain"/>
    <property type="match status" value="1"/>
</dbReference>
<dbReference type="Pfam" id="PF07484">
    <property type="entry name" value="Collar"/>
    <property type="match status" value="1"/>
</dbReference>
<name>A0ABU1TRL2_9FLAO</name>
<comment type="caution">
    <text evidence="2">The sequence shown here is derived from an EMBL/GenBank/DDBJ whole genome shotgun (WGS) entry which is preliminary data.</text>
</comment>
<dbReference type="Proteomes" id="UP001255185">
    <property type="component" value="Unassembled WGS sequence"/>
</dbReference>
<sequence>MDEFIGVIKIFAGTFAPRGWMLCQGQMLPISNNQALFSILGTNYGGDGITTFALPNLSGIVPIGTGNNPKSGTRYDLAEVGGSETTNLGIANIPAHKHNVTIHASSTNASYSQPIATSVLAAVGKPQGRDFEAFFGYTDATPDVQMSAAMATESPVGGGLPVANMQPFMAMNYIICMQGIYPSRP</sequence>
<dbReference type="SUPFAM" id="SSF88874">
    <property type="entry name" value="Receptor-binding domain of short tail fibre protein gp12"/>
    <property type="match status" value="1"/>
</dbReference>
<evidence type="ECO:0000313" key="3">
    <source>
        <dbReference type="Proteomes" id="UP001255185"/>
    </source>
</evidence>
<evidence type="ECO:0000313" key="2">
    <source>
        <dbReference type="EMBL" id="MDR6968509.1"/>
    </source>
</evidence>
<organism evidence="2 3">
    <name type="scientific">Flavobacterium arsenatis</name>
    <dbReference type="NCBI Taxonomy" id="1484332"/>
    <lineage>
        <taxon>Bacteria</taxon>
        <taxon>Pseudomonadati</taxon>
        <taxon>Bacteroidota</taxon>
        <taxon>Flavobacteriia</taxon>
        <taxon>Flavobacteriales</taxon>
        <taxon>Flavobacteriaceae</taxon>
        <taxon>Flavobacterium</taxon>
    </lineage>
</organism>
<feature type="domain" description="Phage tail collar" evidence="1">
    <location>
        <begin position="6"/>
        <end position="62"/>
    </location>
</feature>
<protein>
    <submittedName>
        <fullName evidence="2">Microcystin-dependent protein</fullName>
    </submittedName>
</protein>